<feature type="chain" id="PRO_5003068940" evidence="1">
    <location>
        <begin position="25"/>
        <end position="522"/>
    </location>
</feature>
<dbReference type="eggNOG" id="COG3087">
    <property type="taxonomic scope" value="Bacteria"/>
</dbReference>
<sequence>MRRYGWWVAATAVAATLGGSVALAEMDVNGPADVPPPSFKGRQYVDSVGCVFVRAGYGGTVTWVPRVDRTKKQLCGYQPSLPQGAPVAEVVTAPAKAAPPVAVAAAPAPAPAPAPAVRPAGSAFAPTPFVGKPMETIATTETPPRIGLGAAARPPLPAAPVRVAAVPPAPISPPVATAAPLRSGYVSPYALDGGFEAAGTPVAAISAATPGRGSVRYHNTLPVPVRITGTETVAAAATACPAGMATAQRYLLSDGRSVVRCGGATENPVDFINAAAVPGLVVAASAPMSGGSGYAAALAPPSPGTGTPQQAYAAASPYALGGGVAPMTARPGSSGTSVGPVMLRAPSGHSTLAPITVETSVGPTGYAPAFDDGRLNPFRGPRTAMGDAEQGVMWTNQVPSRRVTERTPQRRRIVPAEPAYVTGPTYHAPAYAAPDAVAPLRVSSKSAPEAAAPAAPRYVQVGSFAVAGNAAAAKARLAAAGLPVSSARTGRGLTVVLAGPFADARQALATVRNAGFAEGLLR</sequence>
<keyword evidence="4" id="KW-1185">Reference proteome</keyword>
<evidence type="ECO:0000313" key="3">
    <source>
        <dbReference type="EMBL" id="ADE84213.1"/>
    </source>
</evidence>
<dbReference type="SUPFAM" id="SSF110997">
    <property type="entry name" value="Sporulation related repeat"/>
    <property type="match status" value="1"/>
</dbReference>
<gene>
    <name evidence="3" type="ordered locus">RCAP_rcc00448</name>
</gene>
<feature type="signal peptide" evidence="1">
    <location>
        <begin position="1"/>
        <end position="24"/>
    </location>
</feature>
<dbReference type="EMBL" id="CP001312">
    <property type="protein sequence ID" value="ADE84213.1"/>
    <property type="molecule type" value="Genomic_DNA"/>
</dbReference>
<keyword evidence="1" id="KW-0732">Signal</keyword>
<dbReference type="Gene3D" id="3.30.70.1070">
    <property type="entry name" value="Sporulation related repeat"/>
    <property type="match status" value="1"/>
</dbReference>
<dbReference type="KEGG" id="rcp:RCAP_rcc00448"/>
<dbReference type="STRING" id="272942.RCAP_rcc00448"/>
<dbReference type="HOGENOM" id="CLU_048871_0_0_5"/>
<evidence type="ECO:0000256" key="1">
    <source>
        <dbReference type="SAM" id="SignalP"/>
    </source>
</evidence>
<dbReference type="Pfam" id="PF05036">
    <property type="entry name" value="SPOR"/>
    <property type="match status" value="1"/>
</dbReference>
<proteinExistence type="predicted"/>
<dbReference type="RefSeq" id="WP_013066193.1">
    <property type="nucleotide sequence ID" value="NC_014034.1"/>
</dbReference>
<evidence type="ECO:0000313" key="4">
    <source>
        <dbReference type="Proteomes" id="UP000002361"/>
    </source>
</evidence>
<feature type="domain" description="SPOR" evidence="2">
    <location>
        <begin position="451"/>
        <end position="522"/>
    </location>
</feature>
<reference key="1">
    <citation type="submission" date="2008-12" db="EMBL/GenBank/DDBJ databases">
        <title>Complete genome sequence of Rhodobacter capsulatus SB1003.</title>
        <authorList>
            <person name="Strnad H."/>
            <person name="Lapidus A."/>
            <person name="Vlcek C."/>
            <person name="Ulbrich P."/>
            <person name="Paces J."/>
            <person name="Maltsev N."/>
            <person name="Kumar V."/>
            <person name="Kogan Y."/>
            <person name="Milgram A."/>
            <person name="Rebrekov D."/>
            <person name="Mazur M."/>
            <person name="Cox R."/>
            <person name="Kyrpides N."/>
            <person name="Kolar M."/>
            <person name="Sachova J."/>
            <person name="Ridl J."/>
            <person name="Ivanova N."/>
            <person name="Kapatral V."/>
            <person name="Los T."/>
            <person name="Lykidis A."/>
            <person name="Mikhailova N."/>
            <person name="Reznik G."/>
            <person name="Vasieva O."/>
            <person name="Fonstein M."/>
            <person name="Paces V."/>
            <person name="Haselkorn R."/>
        </authorList>
    </citation>
    <scope>NUCLEOTIDE SEQUENCE</scope>
    <source>
        <strain>SB1003</strain>
    </source>
</reference>
<protein>
    <submittedName>
        <fullName evidence="3">Sporulation domain protein</fullName>
    </submittedName>
</protein>
<dbReference type="PROSITE" id="PS51724">
    <property type="entry name" value="SPOR"/>
    <property type="match status" value="1"/>
</dbReference>
<reference evidence="3 4" key="2">
    <citation type="journal article" date="2010" name="J. Bacteriol.">
        <title>Complete genome sequence of the photosynthetic purple nonsulfur bacterium Rhodobacter capsulatus SB 1003.</title>
        <authorList>
            <person name="Strnad H."/>
            <person name="Lapidus A."/>
            <person name="Paces J."/>
            <person name="Ulbrich P."/>
            <person name="Vlcek C."/>
            <person name="Paces V."/>
            <person name="Haselkorn R."/>
        </authorList>
    </citation>
    <scope>NUCLEOTIDE SEQUENCE [LARGE SCALE GENOMIC DNA]</scope>
    <source>
        <strain evidence="4">ATCC BAA-309 / NBRC 16581 / SB1003</strain>
    </source>
</reference>
<organism evidence="3 4">
    <name type="scientific">Rhodobacter capsulatus (strain ATCC BAA-309 / NBRC 16581 / SB1003)</name>
    <dbReference type="NCBI Taxonomy" id="272942"/>
    <lineage>
        <taxon>Bacteria</taxon>
        <taxon>Pseudomonadati</taxon>
        <taxon>Pseudomonadota</taxon>
        <taxon>Alphaproteobacteria</taxon>
        <taxon>Rhodobacterales</taxon>
        <taxon>Rhodobacter group</taxon>
        <taxon>Rhodobacter</taxon>
    </lineage>
</organism>
<dbReference type="Proteomes" id="UP000002361">
    <property type="component" value="Chromosome"/>
</dbReference>
<dbReference type="InterPro" id="IPR036680">
    <property type="entry name" value="SPOR-like_sf"/>
</dbReference>
<dbReference type="GeneID" id="31489402"/>
<name>D5AMS4_RHOCB</name>
<accession>D5AMS4</accession>
<evidence type="ECO:0000259" key="2">
    <source>
        <dbReference type="PROSITE" id="PS51724"/>
    </source>
</evidence>
<dbReference type="AlphaFoldDB" id="D5AMS4"/>
<dbReference type="GO" id="GO:0042834">
    <property type="term" value="F:peptidoglycan binding"/>
    <property type="evidence" value="ECO:0007669"/>
    <property type="project" value="InterPro"/>
</dbReference>
<dbReference type="InterPro" id="IPR007730">
    <property type="entry name" value="SPOR-like_dom"/>
</dbReference>
<dbReference type="OrthoDB" id="7843142at2"/>